<sequence length="203" mass="21666">MNAYTASSKSSVTVSWLSMSHVLNRSGAAAIARLALMTSASLVSPNRFRAASITPGSTRVEIFFERTPVTTPWCVRKTTARATDGSRAIRLANALLLNTRIMSLSTVDWLVFPCRRAGRAAGPMLVGAVTPDLVPPCCRLVCAIGVSLVSDVSIINVRHMHDSSGDRPAQSVGNSSLRKPCRVCHAFTASITWSSFLCSSVPS</sequence>
<dbReference type="AlphaFoldDB" id="A9HQ86"/>
<evidence type="ECO:0000313" key="1">
    <source>
        <dbReference type="EMBL" id="CAP56693.1"/>
    </source>
</evidence>
<name>A9HQ86_GLUDA</name>
<dbReference type="Proteomes" id="UP000001176">
    <property type="component" value="Chromosome"/>
</dbReference>
<organism evidence="1 2">
    <name type="scientific">Gluconacetobacter diazotrophicus (strain ATCC 49037 / DSM 5601 / CCUG 37298 / CIP 103539 / LMG 7603 / PAl5)</name>
    <dbReference type="NCBI Taxonomy" id="272568"/>
    <lineage>
        <taxon>Bacteria</taxon>
        <taxon>Pseudomonadati</taxon>
        <taxon>Pseudomonadota</taxon>
        <taxon>Alphaproteobacteria</taxon>
        <taxon>Acetobacterales</taxon>
        <taxon>Acetobacteraceae</taxon>
        <taxon>Gluconacetobacter</taxon>
    </lineage>
</organism>
<proteinExistence type="predicted"/>
<dbReference type="KEGG" id="gdi:GDI2750"/>
<accession>A9HQ86</accession>
<reference evidence="1 2" key="1">
    <citation type="journal article" date="2009" name="BMC Genomics">
        <title>Complete genome sequence of the sugarcane nitrogen-fixing endophyte Gluconacetobacter diazotrophicus Pal5.</title>
        <authorList>
            <person name="Bertalan M."/>
            <person name="Albano R."/>
            <person name="Padua V."/>
            <person name="Rouws L."/>
            <person name="Rojas C."/>
            <person name="Hemerly A."/>
            <person name="Teixeira K."/>
            <person name="Schwab S."/>
            <person name="Araujo J."/>
            <person name="Oliveira A."/>
            <person name="Franca L."/>
            <person name="Magalhaes V."/>
            <person name="Alqueres S."/>
            <person name="Cardoso A."/>
            <person name="Almeida W."/>
            <person name="Loureiro M.M."/>
            <person name="Nogueira E."/>
            <person name="Cidade D."/>
            <person name="Oliveira D."/>
            <person name="Simao T."/>
            <person name="Macedo J."/>
            <person name="Valadao A."/>
            <person name="Dreschsel M."/>
            <person name="Freitas F."/>
            <person name="Vidal M."/>
            <person name="Guedes H."/>
            <person name="Rodrigues E."/>
            <person name="Meneses C."/>
            <person name="Brioso P."/>
            <person name="Pozzer L."/>
            <person name="Figueiredo D."/>
            <person name="Montano H."/>
            <person name="Junior J."/>
            <person name="Filho G."/>
            <person name="Flores V."/>
            <person name="Ferreira B."/>
            <person name="Branco A."/>
            <person name="Gonzalez P."/>
            <person name="Guillobel H."/>
            <person name="Lemos M."/>
            <person name="Seibel L."/>
            <person name="Macedo J."/>
            <person name="Alves-Ferreira M."/>
            <person name="Sachetto-Martins G."/>
            <person name="Coelho A."/>
            <person name="Santos E."/>
            <person name="Amaral G."/>
            <person name="Neves A."/>
            <person name="Pacheco A.B."/>
            <person name="Carvalho D."/>
            <person name="Lery L."/>
            <person name="Bisch P."/>
            <person name="Rossle S.C."/>
            <person name="Urmenyi T."/>
            <person name="Kruger W.V."/>
            <person name="Martins O."/>
            <person name="Baldani J.I."/>
            <person name="Ferreira P.C."/>
        </authorList>
    </citation>
    <scope>NUCLEOTIDE SEQUENCE [LARGE SCALE GENOMIC DNA]</scope>
    <source>
        <strain evidence="2">ATCC 49037 / DSM 5601 / CCUG 37298 / CIP 103539 / LMG 7603 / PAl5</strain>
    </source>
</reference>
<keyword evidence="2" id="KW-1185">Reference proteome</keyword>
<protein>
    <submittedName>
        <fullName evidence="1">Uncharacterized protein</fullName>
    </submittedName>
</protein>
<gene>
    <name evidence="1" type="ordered locus">GDI2750</name>
</gene>
<evidence type="ECO:0000313" key="2">
    <source>
        <dbReference type="Proteomes" id="UP000001176"/>
    </source>
</evidence>
<dbReference type="EMBL" id="AM889285">
    <property type="protein sequence ID" value="CAP56693.1"/>
    <property type="molecule type" value="Genomic_DNA"/>
</dbReference>